<dbReference type="InterPro" id="IPR007730">
    <property type="entry name" value="SPOR-like_dom"/>
</dbReference>
<keyword evidence="4" id="KW-1185">Reference proteome</keyword>
<gene>
    <name evidence="3" type="ORF">U14_00314</name>
</gene>
<dbReference type="Gene3D" id="3.30.70.1070">
    <property type="entry name" value="Sporulation related repeat"/>
    <property type="match status" value="1"/>
</dbReference>
<reference evidence="3" key="1">
    <citation type="journal article" date="2015" name="PeerJ">
        <title>First genomic representation of candidate bacterial phylum KSB3 points to enhanced environmental sensing as a trigger of wastewater bulking.</title>
        <authorList>
            <person name="Sekiguchi Y."/>
            <person name="Ohashi A."/>
            <person name="Parks D.H."/>
            <person name="Yamauchi T."/>
            <person name="Tyson G.W."/>
            <person name="Hugenholtz P."/>
        </authorList>
    </citation>
    <scope>NUCLEOTIDE SEQUENCE [LARGE SCALE GENOMIC DNA]</scope>
</reference>
<evidence type="ECO:0000259" key="2">
    <source>
        <dbReference type="PROSITE" id="PS51724"/>
    </source>
</evidence>
<dbReference type="InterPro" id="IPR052521">
    <property type="entry name" value="Cell_div_SPOR-domain"/>
</dbReference>
<dbReference type="GO" id="GO:0042834">
    <property type="term" value="F:peptidoglycan binding"/>
    <property type="evidence" value="ECO:0007669"/>
    <property type="project" value="InterPro"/>
</dbReference>
<dbReference type="PANTHER" id="PTHR38687">
    <property type="entry name" value="CELL DIVISION PROTEIN DEDD-RELATED"/>
    <property type="match status" value="1"/>
</dbReference>
<dbReference type="PROSITE" id="PS51724">
    <property type="entry name" value="SPOR"/>
    <property type="match status" value="1"/>
</dbReference>
<dbReference type="AlphaFoldDB" id="A0A0S6VPP3"/>
<dbReference type="SUPFAM" id="SSF110997">
    <property type="entry name" value="Sporulation related repeat"/>
    <property type="match status" value="1"/>
</dbReference>
<organism evidence="3">
    <name type="scientific">Candidatus Moduliflexus flocculans</name>
    <dbReference type="NCBI Taxonomy" id="1499966"/>
    <lineage>
        <taxon>Bacteria</taxon>
        <taxon>Candidatus Moduliflexota</taxon>
        <taxon>Candidatus Moduliflexia</taxon>
        <taxon>Candidatus Moduliflexales</taxon>
        <taxon>Candidatus Moduliflexaceae</taxon>
    </lineage>
</organism>
<dbReference type="Proteomes" id="UP000030700">
    <property type="component" value="Unassembled WGS sequence"/>
</dbReference>
<dbReference type="InterPro" id="IPR036680">
    <property type="entry name" value="SPOR-like_sf"/>
</dbReference>
<dbReference type="PANTHER" id="PTHR38687:SF1">
    <property type="entry name" value="CELL DIVISION PROTEIN DEDD"/>
    <property type="match status" value="1"/>
</dbReference>
<proteinExistence type="predicted"/>
<dbReference type="HOGENOM" id="CLU_598076_0_0_0"/>
<evidence type="ECO:0000256" key="1">
    <source>
        <dbReference type="SAM" id="SignalP"/>
    </source>
</evidence>
<evidence type="ECO:0000313" key="3">
    <source>
        <dbReference type="EMBL" id="GAK49096.1"/>
    </source>
</evidence>
<feature type="domain" description="SPOR" evidence="2">
    <location>
        <begin position="387"/>
        <end position="461"/>
    </location>
</feature>
<accession>A0A0S6VPP3</accession>
<dbReference type="GO" id="GO:0030428">
    <property type="term" value="C:cell septum"/>
    <property type="evidence" value="ECO:0007669"/>
    <property type="project" value="TreeGrafter"/>
</dbReference>
<feature type="signal peptide" evidence="1">
    <location>
        <begin position="1"/>
        <end position="25"/>
    </location>
</feature>
<dbReference type="EMBL" id="DF820455">
    <property type="protein sequence ID" value="GAK49096.1"/>
    <property type="molecule type" value="Genomic_DNA"/>
</dbReference>
<keyword evidence="1" id="KW-0732">Signal</keyword>
<dbReference type="GO" id="GO:0032506">
    <property type="term" value="P:cytokinetic process"/>
    <property type="evidence" value="ECO:0007669"/>
    <property type="project" value="TreeGrafter"/>
</dbReference>
<sequence length="462" mass="51078">MQRRSSLGCIVSLVVLCCASLTASAAGSSNVAGLSQWDVTSFQVNLLNHYGANGDVQSDQNGWVHLGANHLEGGDMTYNVQVGRLAPSDIVEVWVDGFSSSNDLNVGPTLFIGAGKNRFEQITRMSGDAWRPFVFRFADERLYGDVTDPSNRNENWRIRYPSSKYEVRRIDKAPNELLEGATLPVRISITGVDDFILKRLEVVVYRAGGSSRRGQLAITSLAPYKVFQGNRVTVQFNQALPEKDVDFFLVDPSGRESRIYPQFTNSQRDSAWFYADGDSFARSGDYQIKVVDRSVWDQPQSDAERFEYTYPQTRAIVERPKPKPTPDVCALPPCSPITFAPAPVMPPAQILPVVPSAPFTQVPILSGPPANQFAVAPQAVRPVPSQPQVSGAFTIQIAAVRSQQAAFSLMNTLRAQGYDAYVQTQGSVYRVRVGRYPTRNHAAYDATRLQQHGFDTWITTLS</sequence>
<protein>
    <recommendedName>
        <fullName evidence="2">SPOR domain-containing protein</fullName>
    </recommendedName>
</protein>
<evidence type="ECO:0000313" key="4">
    <source>
        <dbReference type="Proteomes" id="UP000030700"/>
    </source>
</evidence>
<dbReference type="Pfam" id="PF05036">
    <property type="entry name" value="SPOR"/>
    <property type="match status" value="1"/>
</dbReference>
<dbReference type="STRING" id="1499966.U14_00314"/>
<dbReference type="GO" id="GO:0032153">
    <property type="term" value="C:cell division site"/>
    <property type="evidence" value="ECO:0007669"/>
    <property type="project" value="TreeGrafter"/>
</dbReference>
<name>A0A0S6VPP3_9BACT</name>
<feature type="chain" id="PRO_5006631391" description="SPOR domain-containing protein" evidence="1">
    <location>
        <begin position="26"/>
        <end position="462"/>
    </location>
</feature>